<accession>A0ACA9SCH7</accession>
<protein>
    <submittedName>
        <fullName evidence="1">28752_t:CDS:1</fullName>
    </submittedName>
</protein>
<proteinExistence type="predicted"/>
<organism evidence="1 2">
    <name type="scientific">Racocetra persica</name>
    <dbReference type="NCBI Taxonomy" id="160502"/>
    <lineage>
        <taxon>Eukaryota</taxon>
        <taxon>Fungi</taxon>
        <taxon>Fungi incertae sedis</taxon>
        <taxon>Mucoromycota</taxon>
        <taxon>Glomeromycotina</taxon>
        <taxon>Glomeromycetes</taxon>
        <taxon>Diversisporales</taxon>
        <taxon>Gigasporaceae</taxon>
        <taxon>Racocetra</taxon>
    </lineage>
</organism>
<gene>
    <name evidence="1" type="ORF">RPERSI_LOCUS29459</name>
</gene>
<sequence>MSQSNELSVLNETNPGSFENSEGSRGFGGPGSSEGSRGRALTAVWDFFERENTNSRGHFSAKCTYCSAKWARGEPSKLEAHLALECPHVDENIRQLYLLRVAHRNNIPNFFPQESGSLSDGRINSINNALVKAFV</sequence>
<comment type="caution">
    <text evidence="1">The sequence shown here is derived from an EMBL/GenBank/DDBJ whole genome shotgun (WGS) entry which is preliminary data.</text>
</comment>
<evidence type="ECO:0000313" key="1">
    <source>
        <dbReference type="EMBL" id="CAG8835178.1"/>
    </source>
</evidence>
<dbReference type="EMBL" id="CAJVQC010111246">
    <property type="protein sequence ID" value="CAG8835178.1"/>
    <property type="molecule type" value="Genomic_DNA"/>
</dbReference>
<keyword evidence="2" id="KW-1185">Reference proteome</keyword>
<evidence type="ECO:0000313" key="2">
    <source>
        <dbReference type="Proteomes" id="UP000789920"/>
    </source>
</evidence>
<name>A0ACA9SCH7_9GLOM</name>
<feature type="non-terminal residue" evidence="1">
    <location>
        <position position="135"/>
    </location>
</feature>
<reference evidence="1" key="1">
    <citation type="submission" date="2021-06" db="EMBL/GenBank/DDBJ databases">
        <authorList>
            <person name="Kallberg Y."/>
            <person name="Tangrot J."/>
            <person name="Rosling A."/>
        </authorList>
    </citation>
    <scope>NUCLEOTIDE SEQUENCE</scope>
    <source>
        <strain evidence="1">MA461A</strain>
    </source>
</reference>
<dbReference type="Proteomes" id="UP000789920">
    <property type="component" value="Unassembled WGS sequence"/>
</dbReference>